<evidence type="ECO:0000256" key="4">
    <source>
        <dbReference type="ARBA" id="ARBA00022741"/>
    </source>
</evidence>
<evidence type="ECO:0000256" key="2">
    <source>
        <dbReference type="ARBA" id="ARBA00022527"/>
    </source>
</evidence>
<evidence type="ECO:0000259" key="7">
    <source>
        <dbReference type="PROSITE" id="PS50011"/>
    </source>
</evidence>
<dbReference type="Proteomes" id="UP001153678">
    <property type="component" value="Unassembled WGS sequence"/>
</dbReference>
<dbReference type="PANTHER" id="PTHR46485:SF5">
    <property type="entry name" value="CENTER DIVIDER, ISOFORM A"/>
    <property type="match status" value="1"/>
</dbReference>
<dbReference type="InterPro" id="IPR011009">
    <property type="entry name" value="Kinase-like_dom_sf"/>
</dbReference>
<keyword evidence="5" id="KW-0418">Kinase</keyword>
<dbReference type="Pfam" id="PF07714">
    <property type="entry name" value="PK_Tyr_Ser-Thr"/>
    <property type="match status" value="1"/>
</dbReference>
<keyword evidence="4" id="KW-0547">Nucleotide-binding</keyword>
<reference evidence="8" key="1">
    <citation type="submission" date="2022-08" db="EMBL/GenBank/DDBJ databases">
        <authorList>
            <person name="Kallberg Y."/>
            <person name="Tangrot J."/>
            <person name="Rosling A."/>
        </authorList>
    </citation>
    <scope>NUCLEOTIDE SEQUENCE</scope>
    <source>
        <strain evidence="8">Wild A</strain>
    </source>
</reference>
<dbReference type="AlphaFoldDB" id="A0A9W4SAS9"/>
<keyword evidence="2" id="KW-0723">Serine/threonine-protein kinase</keyword>
<dbReference type="SUPFAM" id="SSF56112">
    <property type="entry name" value="Protein kinase-like (PK-like)"/>
    <property type="match status" value="1"/>
</dbReference>
<keyword evidence="6" id="KW-0067">ATP-binding</keyword>
<dbReference type="PROSITE" id="PS50011">
    <property type="entry name" value="PROTEIN_KINASE_DOM"/>
    <property type="match status" value="1"/>
</dbReference>
<name>A0A9W4SAS9_9GLOM</name>
<comment type="similarity">
    <text evidence="1">Belongs to the protein kinase superfamily. TKL Ser/Thr protein kinase family.</text>
</comment>
<evidence type="ECO:0000313" key="9">
    <source>
        <dbReference type="Proteomes" id="UP001153678"/>
    </source>
</evidence>
<dbReference type="InterPro" id="IPR050940">
    <property type="entry name" value="Actin_reg-Ser/Thr_kinase"/>
</dbReference>
<evidence type="ECO:0000313" key="8">
    <source>
        <dbReference type="EMBL" id="CAI2161629.1"/>
    </source>
</evidence>
<dbReference type="EMBL" id="CAMKVN010000008">
    <property type="protein sequence ID" value="CAI2161629.1"/>
    <property type="molecule type" value="Genomic_DNA"/>
</dbReference>
<dbReference type="OrthoDB" id="544350at2759"/>
<dbReference type="InterPro" id="IPR000719">
    <property type="entry name" value="Prot_kinase_dom"/>
</dbReference>
<evidence type="ECO:0000256" key="3">
    <source>
        <dbReference type="ARBA" id="ARBA00022679"/>
    </source>
</evidence>
<comment type="caution">
    <text evidence="8">The sequence shown here is derived from an EMBL/GenBank/DDBJ whole genome shotgun (WGS) entry which is preliminary data.</text>
</comment>
<proteinExistence type="inferred from homology"/>
<dbReference type="GO" id="GO:0005737">
    <property type="term" value="C:cytoplasm"/>
    <property type="evidence" value="ECO:0007669"/>
    <property type="project" value="TreeGrafter"/>
</dbReference>
<dbReference type="GO" id="GO:0004674">
    <property type="term" value="F:protein serine/threonine kinase activity"/>
    <property type="evidence" value="ECO:0007669"/>
    <property type="project" value="UniProtKB-KW"/>
</dbReference>
<protein>
    <submittedName>
        <fullName evidence="8">15280_t:CDS:1</fullName>
    </submittedName>
</protein>
<dbReference type="InterPro" id="IPR001245">
    <property type="entry name" value="Ser-Thr/Tyr_kinase_cat_dom"/>
</dbReference>
<accession>A0A9W4SAS9</accession>
<sequence length="243" mass="27718">MKGGNLREFLKNKNSELDLSDKLTLLLNIAQGLKDIHKKNLVHRDLHSGNILNFCSIKLRKFKTVSYITDLGLSQPASYQKQEGKIFGVLPYVAPEVLQGQPYTQVADIYSFGMVAYELLANAYPYYDFEGDETKLALNIYADPKKRPNVEYLDHEEYNTFSQNTPYQIHSIATTTSQLINTQQIAQLFQEAKQQALAQELKHIEALIDQPLTDEQKELVSDFIQTKKLTIQDEADEQAEDQA</sequence>
<dbReference type="GO" id="GO:0005524">
    <property type="term" value="F:ATP binding"/>
    <property type="evidence" value="ECO:0007669"/>
    <property type="project" value="UniProtKB-KW"/>
</dbReference>
<keyword evidence="9" id="KW-1185">Reference proteome</keyword>
<keyword evidence="3" id="KW-0808">Transferase</keyword>
<organism evidence="8 9">
    <name type="scientific">Funneliformis geosporum</name>
    <dbReference type="NCBI Taxonomy" id="1117311"/>
    <lineage>
        <taxon>Eukaryota</taxon>
        <taxon>Fungi</taxon>
        <taxon>Fungi incertae sedis</taxon>
        <taxon>Mucoromycota</taxon>
        <taxon>Glomeromycotina</taxon>
        <taxon>Glomeromycetes</taxon>
        <taxon>Glomerales</taxon>
        <taxon>Glomeraceae</taxon>
        <taxon>Funneliformis</taxon>
    </lineage>
</organism>
<dbReference type="Gene3D" id="1.10.510.10">
    <property type="entry name" value="Transferase(Phosphotransferase) domain 1"/>
    <property type="match status" value="1"/>
</dbReference>
<evidence type="ECO:0000256" key="1">
    <source>
        <dbReference type="ARBA" id="ARBA00005843"/>
    </source>
</evidence>
<dbReference type="PANTHER" id="PTHR46485">
    <property type="entry name" value="LIM DOMAIN KINASE 1"/>
    <property type="match status" value="1"/>
</dbReference>
<evidence type="ECO:0000256" key="6">
    <source>
        <dbReference type="ARBA" id="ARBA00022840"/>
    </source>
</evidence>
<gene>
    <name evidence="8" type="ORF">FWILDA_LOCUS147</name>
</gene>
<evidence type="ECO:0000256" key="5">
    <source>
        <dbReference type="ARBA" id="ARBA00022777"/>
    </source>
</evidence>
<feature type="domain" description="Protein kinase" evidence="7">
    <location>
        <begin position="1"/>
        <end position="243"/>
    </location>
</feature>
<dbReference type="GO" id="GO:0005634">
    <property type="term" value="C:nucleus"/>
    <property type="evidence" value="ECO:0007669"/>
    <property type="project" value="TreeGrafter"/>
</dbReference>
<dbReference type="GO" id="GO:0030036">
    <property type="term" value="P:actin cytoskeleton organization"/>
    <property type="evidence" value="ECO:0007669"/>
    <property type="project" value="TreeGrafter"/>
</dbReference>